<reference evidence="1 2" key="1">
    <citation type="submission" date="2013-01" db="EMBL/GenBank/DDBJ databases">
        <title>The Genome Sequence of Clostridium bolteae 90B8.</title>
        <authorList>
            <consortium name="The Broad Institute Genome Sequencing Platform"/>
            <person name="Earl A."/>
            <person name="Ward D."/>
            <person name="Feldgarden M."/>
            <person name="Gevers D."/>
            <person name="Courvalin P."/>
            <person name="Lambert T."/>
            <person name="Walker B."/>
            <person name="Young S.K."/>
            <person name="Zeng Q."/>
            <person name="Gargeya S."/>
            <person name="Fitzgerald M."/>
            <person name="Haas B."/>
            <person name="Abouelleil A."/>
            <person name="Alvarado L."/>
            <person name="Arachchi H.M."/>
            <person name="Berlin A.M."/>
            <person name="Chapman S.B."/>
            <person name="Dewar J."/>
            <person name="Goldberg J."/>
            <person name="Griggs A."/>
            <person name="Gujja S."/>
            <person name="Hansen M."/>
            <person name="Howarth C."/>
            <person name="Imamovic A."/>
            <person name="Larimer J."/>
            <person name="McCowan C."/>
            <person name="Murphy C."/>
            <person name="Neiman D."/>
            <person name="Pearson M."/>
            <person name="Priest M."/>
            <person name="Roberts A."/>
            <person name="Saif S."/>
            <person name="Shea T."/>
            <person name="Sisk P."/>
            <person name="Sykes S."/>
            <person name="Wortman J."/>
            <person name="Nusbaum C."/>
            <person name="Birren B."/>
        </authorList>
    </citation>
    <scope>NUCLEOTIDE SEQUENCE [LARGE SCALE GENOMIC DNA]</scope>
    <source>
        <strain evidence="1 2">90B8</strain>
    </source>
</reference>
<dbReference type="HOGENOM" id="CLU_2804800_0_0_9"/>
<evidence type="ECO:0000313" key="2">
    <source>
        <dbReference type="Proteomes" id="UP000013041"/>
    </source>
</evidence>
<evidence type="ECO:0000313" key="1">
    <source>
        <dbReference type="EMBL" id="ENZ34897.1"/>
    </source>
</evidence>
<sequence>MTDLERFEDALVTVGIEYNKRIFQPKNFPKVIELDINEKYIYMSYSNSVSIRFDEDGKFTCFEAFGE</sequence>
<dbReference type="Proteomes" id="UP000013041">
    <property type="component" value="Unassembled WGS sequence"/>
</dbReference>
<accession>R0AS65</accession>
<dbReference type="AlphaFoldDB" id="R0AS65"/>
<dbReference type="EMBL" id="AGYG01000028">
    <property type="protein sequence ID" value="ENZ34897.1"/>
    <property type="molecule type" value="Genomic_DNA"/>
</dbReference>
<gene>
    <name evidence="1" type="ORF">HMPREF1097_04289</name>
</gene>
<dbReference type="PATRIC" id="fig|997897.5.peg.4504"/>
<proteinExistence type="predicted"/>
<name>R0AS65_9FIRM</name>
<comment type="caution">
    <text evidence="1">The sequence shown here is derived from an EMBL/GenBank/DDBJ whole genome shotgun (WGS) entry which is preliminary data.</text>
</comment>
<protein>
    <submittedName>
        <fullName evidence="1">Uncharacterized protein</fullName>
    </submittedName>
</protein>
<organism evidence="1 2">
    <name type="scientific">Enterocloster bolteae 90B8</name>
    <dbReference type="NCBI Taxonomy" id="997897"/>
    <lineage>
        <taxon>Bacteria</taxon>
        <taxon>Bacillati</taxon>
        <taxon>Bacillota</taxon>
        <taxon>Clostridia</taxon>
        <taxon>Lachnospirales</taxon>
        <taxon>Lachnospiraceae</taxon>
        <taxon>Enterocloster</taxon>
    </lineage>
</organism>